<organism evidence="3 4">
    <name type="scientific">Lactuca sativa</name>
    <name type="common">Garden lettuce</name>
    <dbReference type="NCBI Taxonomy" id="4236"/>
    <lineage>
        <taxon>Eukaryota</taxon>
        <taxon>Viridiplantae</taxon>
        <taxon>Streptophyta</taxon>
        <taxon>Embryophyta</taxon>
        <taxon>Tracheophyta</taxon>
        <taxon>Spermatophyta</taxon>
        <taxon>Magnoliopsida</taxon>
        <taxon>eudicotyledons</taxon>
        <taxon>Gunneridae</taxon>
        <taxon>Pentapetalae</taxon>
        <taxon>asterids</taxon>
        <taxon>campanulids</taxon>
        <taxon>Asterales</taxon>
        <taxon>Asteraceae</taxon>
        <taxon>Cichorioideae</taxon>
        <taxon>Cichorieae</taxon>
        <taxon>Lactucinae</taxon>
        <taxon>Lactuca</taxon>
    </lineage>
</organism>
<accession>A0A9R1USC2</accession>
<dbReference type="InterPro" id="IPR007527">
    <property type="entry name" value="Znf_SWIM"/>
</dbReference>
<reference evidence="3 4" key="1">
    <citation type="journal article" date="2017" name="Nat. Commun.">
        <title>Genome assembly with in vitro proximity ligation data and whole-genome triplication in lettuce.</title>
        <authorList>
            <person name="Reyes-Chin-Wo S."/>
            <person name="Wang Z."/>
            <person name="Yang X."/>
            <person name="Kozik A."/>
            <person name="Arikit S."/>
            <person name="Song C."/>
            <person name="Xia L."/>
            <person name="Froenicke L."/>
            <person name="Lavelle D.O."/>
            <person name="Truco M.J."/>
            <person name="Xia R."/>
            <person name="Zhu S."/>
            <person name="Xu C."/>
            <person name="Xu H."/>
            <person name="Xu X."/>
            <person name="Cox K."/>
            <person name="Korf I."/>
            <person name="Meyers B.C."/>
            <person name="Michelmore R.W."/>
        </authorList>
    </citation>
    <scope>NUCLEOTIDE SEQUENCE [LARGE SCALE GENOMIC DNA]</scope>
    <source>
        <strain evidence="4">cv. Salinas</strain>
        <tissue evidence="3">Seedlings</tissue>
    </source>
</reference>
<keyword evidence="1" id="KW-0479">Metal-binding</keyword>
<evidence type="ECO:0000259" key="2">
    <source>
        <dbReference type="PROSITE" id="PS50966"/>
    </source>
</evidence>
<dbReference type="Proteomes" id="UP000235145">
    <property type="component" value="Unassembled WGS sequence"/>
</dbReference>
<feature type="domain" description="SWIM-type" evidence="2">
    <location>
        <begin position="108"/>
        <end position="140"/>
    </location>
</feature>
<protein>
    <recommendedName>
        <fullName evidence="2">SWIM-type domain-containing protein</fullName>
    </recommendedName>
</protein>
<dbReference type="PROSITE" id="PS50966">
    <property type="entry name" value="ZF_SWIM"/>
    <property type="match status" value="1"/>
</dbReference>
<keyword evidence="1" id="KW-0863">Zinc-finger</keyword>
<evidence type="ECO:0000313" key="4">
    <source>
        <dbReference type="Proteomes" id="UP000235145"/>
    </source>
</evidence>
<keyword evidence="4" id="KW-1185">Reference proteome</keyword>
<dbReference type="AlphaFoldDB" id="A0A9R1USC2"/>
<sequence length="178" mass="20981">MYLRIRIGGNRQLEHLFFHAYKSYTLSDFQHIFCRLNHDACKVLANIGHAKWARAYFPNILREFVTTSNRLLLNAISWECFTGGYKSLFGGKKQRSHLRSLFNFKIICVVYLNRHTCSCGKWCTLGITCNHDIVASYYSYITDLEDMVQIYYWTDVFRTTHKTQNVHSHSLMVVVIYM</sequence>
<dbReference type="GO" id="GO:0008270">
    <property type="term" value="F:zinc ion binding"/>
    <property type="evidence" value="ECO:0007669"/>
    <property type="project" value="UniProtKB-KW"/>
</dbReference>
<name>A0A9R1USC2_LACSA</name>
<comment type="caution">
    <text evidence="3">The sequence shown here is derived from an EMBL/GenBank/DDBJ whole genome shotgun (WGS) entry which is preliminary data.</text>
</comment>
<evidence type="ECO:0000313" key="3">
    <source>
        <dbReference type="EMBL" id="KAJ0192053.1"/>
    </source>
</evidence>
<gene>
    <name evidence="3" type="ORF">LSAT_V11C800407050</name>
</gene>
<dbReference type="EMBL" id="NBSK02000008">
    <property type="protein sequence ID" value="KAJ0192053.1"/>
    <property type="molecule type" value="Genomic_DNA"/>
</dbReference>
<evidence type="ECO:0000256" key="1">
    <source>
        <dbReference type="PROSITE-ProRule" id="PRU00325"/>
    </source>
</evidence>
<proteinExistence type="predicted"/>
<keyword evidence="1" id="KW-0862">Zinc</keyword>